<feature type="non-terminal residue" evidence="2">
    <location>
        <position position="83"/>
    </location>
</feature>
<dbReference type="AlphaFoldDB" id="A0A2J8T8Z0"/>
<organism evidence="2">
    <name type="scientific">Pongo abelii</name>
    <name type="common">Sumatran orangutan</name>
    <name type="synonym">Pongo pygmaeus abelii</name>
    <dbReference type="NCBI Taxonomy" id="9601"/>
    <lineage>
        <taxon>Eukaryota</taxon>
        <taxon>Metazoa</taxon>
        <taxon>Chordata</taxon>
        <taxon>Craniata</taxon>
        <taxon>Vertebrata</taxon>
        <taxon>Euteleostomi</taxon>
        <taxon>Mammalia</taxon>
        <taxon>Eutheria</taxon>
        <taxon>Euarchontoglires</taxon>
        <taxon>Primates</taxon>
        <taxon>Haplorrhini</taxon>
        <taxon>Catarrhini</taxon>
        <taxon>Hominidae</taxon>
        <taxon>Pongo</taxon>
    </lineage>
</organism>
<sequence length="83" mass="9141">FEKPRGTLASSEKPWIVPTAKISEDSKVLQPQTATSDRILDSIPPKTSRTLEQPRATLAPSETPFVPQKLEIFTSPEVQPTTP</sequence>
<feature type="non-terminal residue" evidence="2">
    <location>
        <position position="1"/>
    </location>
</feature>
<dbReference type="EMBL" id="NDHI03003516">
    <property type="protein sequence ID" value="PNJ29487.1"/>
    <property type="molecule type" value="Genomic_DNA"/>
</dbReference>
<accession>A0A2J8T8Z0</accession>
<evidence type="ECO:0000313" key="2">
    <source>
        <dbReference type="EMBL" id="PNJ29487.1"/>
    </source>
</evidence>
<gene>
    <name evidence="2" type="ORF">CR201_G0036972</name>
</gene>
<protein>
    <submittedName>
        <fullName evidence="2">ABI3BP isoform 24</fullName>
    </submittedName>
</protein>
<comment type="caution">
    <text evidence="2">The sequence shown here is derived from an EMBL/GenBank/DDBJ whole genome shotgun (WGS) entry which is preliminary data.</text>
</comment>
<evidence type="ECO:0000256" key="1">
    <source>
        <dbReference type="SAM" id="MobiDB-lite"/>
    </source>
</evidence>
<feature type="region of interest" description="Disordered" evidence="1">
    <location>
        <begin position="27"/>
        <end position="83"/>
    </location>
</feature>
<reference evidence="2" key="1">
    <citation type="submission" date="2017-12" db="EMBL/GenBank/DDBJ databases">
        <title>High-resolution comparative analysis of great ape genomes.</title>
        <authorList>
            <person name="Pollen A."/>
            <person name="Hastie A."/>
            <person name="Hormozdiari F."/>
            <person name="Dougherty M."/>
            <person name="Liu R."/>
            <person name="Chaisson M."/>
            <person name="Hoppe E."/>
            <person name="Hill C."/>
            <person name="Pang A."/>
            <person name="Hillier L."/>
            <person name="Baker C."/>
            <person name="Armstrong J."/>
            <person name="Shendure J."/>
            <person name="Paten B."/>
            <person name="Wilson R."/>
            <person name="Chao H."/>
            <person name="Schneider V."/>
            <person name="Ventura M."/>
            <person name="Kronenberg Z."/>
            <person name="Murali S."/>
            <person name="Gordon D."/>
            <person name="Cantsilieris S."/>
            <person name="Munson K."/>
            <person name="Nelson B."/>
            <person name="Raja A."/>
            <person name="Underwood J."/>
            <person name="Diekhans M."/>
            <person name="Fiddes I."/>
            <person name="Haussler D."/>
            <person name="Eichler E."/>
        </authorList>
    </citation>
    <scope>NUCLEOTIDE SEQUENCE [LARGE SCALE GENOMIC DNA]</scope>
    <source>
        <strain evidence="2">Susie</strain>
    </source>
</reference>
<proteinExistence type="predicted"/>
<name>A0A2J8T8Z0_PONAB</name>